<dbReference type="InterPro" id="IPR004951">
    <property type="entry name" value="DUF268_CAE_spp"/>
</dbReference>
<feature type="transmembrane region" description="Helical" evidence="3">
    <location>
        <begin position="1196"/>
        <end position="1213"/>
    </location>
</feature>
<protein>
    <recommendedName>
        <fullName evidence="6">L-Fucosyltransferase</fullName>
    </recommendedName>
</protein>
<dbReference type="GO" id="GO:0008107">
    <property type="term" value="F:galactoside 2-alpha-L-fucosyltransferase activity"/>
    <property type="evidence" value="ECO:0007669"/>
    <property type="project" value="InterPro"/>
</dbReference>
<comment type="caution">
    <text evidence="4">The sequence shown here is derived from an EMBL/GenBank/DDBJ whole genome shotgun (WGS) entry which is preliminary data.</text>
</comment>
<feature type="transmembrane region" description="Helical" evidence="3">
    <location>
        <begin position="737"/>
        <end position="756"/>
    </location>
</feature>
<feature type="transmembrane region" description="Helical" evidence="3">
    <location>
        <begin position="812"/>
        <end position="828"/>
    </location>
</feature>
<evidence type="ECO:0008006" key="6">
    <source>
        <dbReference type="Google" id="ProtNLM"/>
    </source>
</evidence>
<dbReference type="Proteomes" id="UP000835052">
    <property type="component" value="Unassembled WGS sequence"/>
</dbReference>
<keyword evidence="2" id="KW-0808">Transferase</keyword>
<evidence type="ECO:0000256" key="1">
    <source>
        <dbReference type="ARBA" id="ARBA00022676"/>
    </source>
</evidence>
<dbReference type="CDD" id="cd11301">
    <property type="entry name" value="Fut1_Fut2_like"/>
    <property type="match status" value="1"/>
</dbReference>
<keyword evidence="3" id="KW-0472">Membrane</keyword>
<feature type="transmembrane region" description="Helical" evidence="3">
    <location>
        <begin position="367"/>
        <end position="385"/>
    </location>
</feature>
<keyword evidence="3" id="KW-0812">Transmembrane</keyword>
<evidence type="ECO:0000256" key="2">
    <source>
        <dbReference type="ARBA" id="ARBA00022679"/>
    </source>
</evidence>
<evidence type="ECO:0000256" key="3">
    <source>
        <dbReference type="SAM" id="Phobius"/>
    </source>
</evidence>
<dbReference type="InterPro" id="IPR002516">
    <property type="entry name" value="Glyco_trans_11"/>
</dbReference>
<gene>
    <name evidence="4" type="ORF">CAUJ_LOCUS2731</name>
</gene>
<dbReference type="GO" id="GO:0005975">
    <property type="term" value="P:carbohydrate metabolic process"/>
    <property type="evidence" value="ECO:0007669"/>
    <property type="project" value="InterPro"/>
</dbReference>
<keyword evidence="1" id="KW-0328">Glycosyltransferase</keyword>
<name>A0A8S1GVF3_9PELO</name>
<dbReference type="OrthoDB" id="428346at2759"/>
<dbReference type="GO" id="GO:0016020">
    <property type="term" value="C:membrane"/>
    <property type="evidence" value="ECO:0007669"/>
    <property type="project" value="InterPro"/>
</dbReference>
<accession>A0A8S1GVF3</accession>
<proteinExistence type="predicted"/>
<dbReference type="InterPro" id="IPR029044">
    <property type="entry name" value="Nucleotide-diphossugar_trans"/>
</dbReference>
<dbReference type="Pfam" id="PF01531">
    <property type="entry name" value="Glyco_transf_11"/>
    <property type="match status" value="1"/>
</dbReference>
<sequence length="1319" mass="152843">MRNSTGVFIVGCFFFVYFLFLSSSPTSYDSSEKRKEYEKSETFPKIQPKVEADILVRSARGNVSYSELDGKVYRKLGYEIVENATPVAVLRLQRPQTCEEVFTGWLRVADQKQPPKPPRKIPENFVDKFLLYGYASVNYAYHDDRDSPTGQKPTWWENMTTVMKKKPLELANMAYGIQALSVYHAMSSVGLRDQKGFVVGSMKPWVEAFALKAGAQHVLTVEYNKLNIEPTFRDSMSHIFPIDFCKDWSKYAQTFDFAASFSSIEHSGLGRYGDPVDPIGDLREMQKIHCMLKPGGLLFLGMPQGRDHITYNLHRIYGPIRLALMFTGFEWVSTFSGHQPEPIDVNFSTFNLNLGSFVQNTLMSSRLFSIIFFMFIVVLLLLTLTQRRFQDSDYIRRKLEQAKEKKEENSLTFEIIDDDTIRYKKPSKQRIAIVSVVEDKKHVETYDVAIKTMKCYAAIHEYNYILAVEKDFDCPHKDRFFRRHCVVAKILQGYDVVMFLDADIGVVFPKRRIEEYLDQNIDVTFYDRFYNWEIMAGSYIVKNTPFGRDLIAGFANFEYRMPNSFHGTDNGGLHLYLAQKLFPNEKNFISNCIRVYNKSKDFDDLFAYEACIRALFGAKSDFGKVRIMRKGTGWARDNWLTNSLWNKERDFMIHGWKKNQLQITPNEDVRIYESSRSAWYNPFLGDIDVTKCSPKNMTWSYDRRLLTHETRIQEKLDVFEAEVTRNQLKSLARVGNYLYPLVIGSFYSIFAFITNAENVEFRLNIHLNGYIKTKTRLLMYLKYLFFNSISGDENGRQGPVFAYFIKLFCRRIPILIVFTTSVYLYLIFTEIPRFIPESKSPLQEQTFAEPPKNRILTSHLYAVRFGGGLGNQLFELAALYGVAAYLNRIPTLDSSNPKLVRVLETMIKPNFPRFINLFRMVPAKEKRATKRELSNGHCCVFDDPSNLVTVRNHHLHLVGHYFQSFKYFDYRKDKLRKMLAPRREAEEKAERLLPDDRKNDTIVCVHIRRGDFLTDGMHAGTDGNFTKTATDYLVRKYHDRKRGRVTAVAMTNDIKWTNTLFNGTRTVNNPIKVNTPDLIEPYELYTSTLDAAGDLAFSAKFCNVFLITAPSSTFGWWLAYLSRPGADVYHRDISQTDDKVEILLLDRGRTDADGRSIQVYRGLHLRRISPRILAGCVFSRSHTFMSFRRRFQCTKISAACIIVPAFLLTLLFLRSNYQSEFDPDSILSTNEKDRIKGRIGYEVIGNNELFYNTTEKIAIVAVVENVDNISLYEFPIRTIQCYSKIQQYHYVLALASDFDCNMKDISVNPNEFTSIYNLK</sequence>
<dbReference type="PANTHER" id="PTHR31562">
    <property type="entry name" value="PROTEIN CBG18972"/>
    <property type="match status" value="1"/>
</dbReference>
<dbReference type="PANTHER" id="PTHR31562:SF7">
    <property type="entry name" value="NUCLEOTID_TRANS DOMAIN-CONTAINING PROTEIN"/>
    <property type="match status" value="1"/>
</dbReference>
<feature type="transmembrane region" description="Helical" evidence="3">
    <location>
        <begin position="6"/>
        <end position="24"/>
    </location>
</feature>
<organism evidence="4 5">
    <name type="scientific">Caenorhabditis auriculariae</name>
    <dbReference type="NCBI Taxonomy" id="2777116"/>
    <lineage>
        <taxon>Eukaryota</taxon>
        <taxon>Metazoa</taxon>
        <taxon>Ecdysozoa</taxon>
        <taxon>Nematoda</taxon>
        <taxon>Chromadorea</taxon>
        <taxon>Rhabditida</taxon>
        <taxon>Rhabditina</taxon>
        <taxon>Rhabditomorpha</taxon>
        <taxon>Rhabditoidea</taxon>
        <taxon>Rhabditidae</taxon>
        <taxon>Peloderinae</taxon>
        <taxon>Caenorhabditis</taxon>
    </lineage>
</organism>
<dbReference type="Gene3D" id="3.90.550.10">
    <property type="entry name" value="Spore Coat Polysaccharide Biosynthesis Protein SpsA, Chain A"/>
    <property type="match status" value="1"/>
</dbReference>
<keyword evidence="5" id="KW-1185">Reference proteome</keyword>
<reference evidence="4" key="1">
    <citation type="submission" date="2020-10" db="EMBL/GenBank/DDBJ databases">
        <authorList>
            <person name="Kikuchi T."/>
        </authorList>
    </citation>
    <scope>NUCLEOTIDE SEQUENCE</scope>
    <source>
        <strain evidence="4">NKZ352</strain>
    </source>
</reference>
<dbReference type="Pfam" id="PF03314">
    <property type="entry name" value="DUF273"/>
    <property type="match status" value="1"/>
</dbReference>
<dbReference type="EMBL" id="CAJGYM010000005">
    <property type="protein sequence ID" value="CAD6186812.1"/>
    <property type="molecule type" value="Genomic_DNA"/>
</dbReference>
<evidence type="ECO:0000313" key="5">
    <source>
        <dbReference type="Proteomes" id="UP000835052"/>
    </source>
</evidence>
<evidence type="ECO:0000313" key="4">
    <source>
        <dbReference type="EMBL" id="CAD6186812.1"/>
    </source>
</evidence>
<keyword evidence="3" id="KW-1133">Transmembrane helix</keyword>
<dbReference type="Pfam" id="PF03269">
    <property type="entry name" value="DUF268"/>
    <property type="match status" value="1"/>
</dbReference>
<dbReference type="InterPro" id="IPR004988">
    <property type="entry name" value="DUF273"/>
</dbReference>